<dbReference type="Gene3D" id="2.170.16.10">
    <property type="entry name" value="Hedgehog/Intein (Hint) domain"/>
    <property type="match status" value="1"/>
</dbReference>
<name>A0AAD9PSW1_ACRCE</name>
<dbReference type="GO" id="GO:0016540">
    <property type="term" value="P:protein autoprocessing"/>
    <property type="evidence" value="ECO:0007669"/>
    <property type="project" value="InterPro"/>
</dbReference>
<dbReference type="InterPro" id="IPR003587">
    <property type="entry name" value="Hint_dom_N"/>
</dbReference>
<feature type="non-terminal residue" evidence="6">
    <location>
        <position position="1"/>
    </location>
</feature>
<protein>
    <submittedName>
        <fullName evidence="6">Desert hedgehog protein B</fullName>
    </submittedName>
</protein>
<dbReference type="GO" id="GO:0005509">
    <property type="term" value="F:calcium ion binding"/>
    <property type="evidence" value="ECO:0007669"/>
    <property type="project" value="TreeGrafter"/>
</dbReference>
<dbReference type="AlphaFoldDB" id="A0AAD9PSW1"/>
<organism evidence="6 7">
    <name type="scientific">Acropora cervicornis</name>
    <name type="common">Staghorn coral</name>
    <dbReference type="NCBI Taxonomy" id="6130"/>
    <lineage>
        <taxon>Eukaryota</taxon>
        <taxon>Metazoa</taxon>
        <taxon>Cnidaria</taxon>
        <taxon>Anthozoa</taxon>
        <taxon>Hexacorallia</taxon>
        <taxon>Scleractinia</taxon>
        <taxon>Astrocoeniina</taxon>
        <taxon>Acroporidae</taxon>
        <taxon>Acropora</taxon>
    </lineage>
</organism>
<keyword evidence="2 4" id="KW-0732">Signal</keyword>
<evidence type="ECO:0000313" key="6">
    <source>
        <dbReference type="EMBL" id="KAK2548445.1"/>
    </source>
</evidence>
<evidence type="ECO:0000256" key="3">
    <source>
        <dbReference type="SAM" id="MobiDB-lite"/>
    </source>
</evidence>
<dbReference type="SUPFAM" id="SSF51294">
    <property type="entry name" value="Hedgehog/intein (Hint) domain"/>
    <property type="match status" value="1"/>
</dbReference>
<dbReference type="PROSITE" id="PS50817">
    <property type="entry name" value="INTEIN_N_TER"/>
    <property type="match status" value="1"/>
</dbReference>
<dbReference type="Proteomes" id="UP001249851">
    <property type="component" value="Unassembled WGS sequence"/>
</dbReference>
<feature type="chain" id="PRO_5042018661" evidence="4">
    <location>
        <begin position="22"/>
        <end position="386"/>
    </location>
</feature>
<proteinExistence type="predicted"/>
<dbReference type="InterPro" id="IPR001657">
    <property type="entry name" value="Hedgehog"/>
</dbReference>
<keyword evidence="1" id="KW-0217">Developmental protein</keyword>
<dbReference type="FunFam" id="2.170.16.10:FF:000001">
    <property type="entry name" value="Indian hedgehog"/>
    <property type="match status" value="1"/>
</dbReference>
<dbReference type="Pfam" id="PF01079">
    <property type="entry name" value="Hint"/>
    <property type="match status" value="1"/>
</dbReference>
<dbReference type="GO" id="GO:0048731">
    <property type="term" value="P:system development"/>
    <property type="evidence" value="ECO:0007669"/>
    <property type="project" value="UniProtKB-ARBA"/>
</dbReference>
<dbReference type="InterPro" id="IPR006141">
    <property type="entry name" value="Intein_N"/>
</dbReference>
<evidence type="ECO:0000256" key="1">
    <source>
        <dbReference type="ARBA" id="ARBA00022473"/>
    </source>
</evidence>
<reference evidence="6" key="1">
    <citation type="journal article" date="2023" name="G3 (Bethesda)">
        <title>Whole genome assembly and annotation of the endangered Caribbean coral Acropora cervicornis.</title>
        <authorList>
            <person name="Selwyn J.D."/>
            <person name="Vollmer S.V."/>
        </authorList>
    </citation>
    <scope>NUCLEOTIDE SEQUENCE</scope>
    <source>
        <strain evidence="6">K2</strain>
    </source>
</reference>
<evidence type="ECO:0000256" key="4">
    <source>
        <dbReference type="SAM" id="SignalP"/>
    </source>
</evidence>
<dbReference type="InterPro" id="IPR002889">
    <property type="entry name" value="WSC_carb-bd"/>
</dbReference>
<sequence>MNTGLGCFVISVLLCVQIAKGKATQRRNESLSDRIVIEIQSTSIPFPQNNFTPKPGNTPLPWPHPSFMKTFSPAPQSSENQSGNSSNALKISSIKSIGCYRDSYVEPRPLPELIADFRDSIGRNNNNETIQACAETAKKRGFKFFGVQFYTECWSGTGAEKTYARDGISKDCINGIGKSGANFVYAFADDENHLPCPVCQQPRRLCFPAISRLTLESGASISMRQLRVGNRVRTLGTKGETTYSEVIAFLHKETETRAQYYKLEISGGNTILLSPQHLIFRRQNSSSSISAIFASEIEPGDLVSNGSDSFDETVIRITMVTEKGVYAPLTLEGTMLVDGVLVSCYASWYSHDAAHLAMAPLRAWRWFSNLMPWRLLQSGPNEEGIS</sequence>
<dbReference type="GO" id="GO:0010468">
    <property type="term" value="P:regulation of gene expression"/>
    <property type="evidence" value="ECO:0007669"/>
    <property type="project" value="TreeGrafter"/>
</dbReference>
<gene>
    <name evidence="6" type="ORF">P5673_031339</name>
</gene>
<dbReference type="GO" id="GO:0016539">
    <property type="term" value="P:intein-mediated protein splicing"/>
    <property type="evidence" value="ECO:0007669"/>
    <property type="project" value="InterPro"/>
</dbReference>
<evidence type="ECO:0000259" key="5">
    <source>
        <dbReference type="SMART" id="SM00306"/>
    </source>
</evidence>
<keyword evidence="7" id="KW-1185">Reference proteome</keyword>
<accession>A0AAD9PSW1</accession>
<comment type="caution">
    <text evidence="6">The sequence shown here is derived from an EMBL/GenBank/DDBJ whole genome shotgun (WGS) entry which is preliminary data.</text>
</comment>
<dbReference type="GO" id="GO:0001708">
    <property type="term" value="P:cell fate specification"/>
    <property type="evidence" value="ECO:0007669"/>
    <property type="project" value="TreeGrafter"/>
</dbReference>
<dbReference type="PRINTS" id="PR00632">
    <property type="entry name" value="SONICHHOG"/>
</dbReference>
<dbReference type="GO" id="GO:0005615">
    <property type="term" value="C:extracellular space"/>
    <property type="evidence" value="ECO:0007669"/>
    <property type="project" value="TreeGrafter"/>
</dbReference>
<feature type="region of interest" description="Disordered" evidence="3">
    <location>
        <begin position="46"/>
        <end position="86"/>
    </location>
</feature>
<evidence type="ECO:0000313" key="7">
    <source>
        <dbReference type="Proteomes" id="UP001249851"/>
    </source>
</evidence>
<dbReference type="PANTHER" id="PTHR11889:SF31">
    <property type="entry name" value="PROTEIN HEDGEHOG"/>
    <property type="match status" value="1"/>
</dbReference>
<dbReference type="InterPro" id="IPR036844">
    <property type="entry name" value="Hint_dom_sf"/>
</dbReference>
<feature type="domain" description="Hint" evidence="5">
    <location>
        <begin position="204"/>
        <end position="307"/>
    </location>
</feature>
<dbReference type="CDD" id="cd00081">
    <property type="entry name" value="Hint"/>
    <property type="match status" value="1"/>
</dbReference>
<reference evidence="6" key="2">
    <citation type="journal article" date="2023" name="Science">
        <title>Genomic signatures of disease resistance in endangered staghorn corals.</title>
        <authorList>
            <person name="Vollmer S.V."/>
            <person name="Selwyn J.D."/>
            <person name="Despard B.A."/>
            <person name="Roesel C.L."/>
        </authorList>
    </citation>
    <scope>NUCLEOTIDE SEQUENCE</scope>
    <source>
        <strain evidence="6">K2</strain>
    </source>
</reference>
<evidence type="ECO:0000256" key="2">
    <source>
        <dbReference type="ARBA" id="ARBA00022729"/>
    </source>
</evidence>
<dbReference type="GO" id="GO:0005113">
    <property type="term" value="F:patched binding"/>
    <property type="evidence" value="ECO:0007669"/>
    <property type="project" value="TreeGrafter"/>
</dbReference>
<dbReference type="Pfam" id="PF01822">
    <property type="entry name" value="WSC"/>
    <property type="match status" value="1"/>
</dbReference>
<dbReference type="EMBL" id="JARQWQ010000146">
    <property type="protein sequence ID" value="KAK2548445.1"/>
    <property type="molecule type" value="Genomic_DNA"/>
</dbReference>
<feature type="signal peptide" evidence="4">
    <location>
        <begin position="1"/>
        <end position="21"/>
    </location>
</feature>
<dbReference type="PANTHER" id="PTHR11889">
    <property type="entry name" value="HEDGEHOG"/>
    <property type="match status" value="1"/>
</dbReference>
<dbReference type="SMART" id="SM00306">
    <property type="entry name" value="HintN"/>
    <property type="match status" value="1"/>
</dbReference>
<feature type="compositionally biased region" description="Low complexity" evidence="3">
    <location>
        <begin position="76"/>
        <end position="86"/>
    </location>
</feature>
<dbReference type="InterPro" id="IPR050387">
    <property type="entry name" value="Hedgehog_Signaling"/>
</dbReference>
<dbReference type="InterPro" id="IPR001767">
    <property type="entry name" value="Hedgehog_Hint"/>
</dbReference>
<dbReference type="GO" id="GO:0007267">
    <property type="term" value="P:cell-cell signaling"/>
    <property type="evidence" value="ECO:0007669"/>
    <property type="project" value="InterPro"/>
</dbReference>
<dbReference type="GO" id="GO:0007224">
    <property type="term" value="P:smoothened signaling pathway"/>
    <property type="evidence" value="ECO:0007669"/>
    <property type="project" value="TreeGrafter"/>
</dbReference>